<reference evidence="3" key="1">
    <citation type="submission" date="2021-06" db="EMBL/GenBank/DDBJ databases">
        <authorList>
            <person name="Kallberg Y."/>
            <person name="Tangrot J."/>
            <person name="Rosling A."/>
        </authorList>
    </citation>
    <scope>NUCLEOTIDE SEQUENCE</scope>
    <source>
        <strain evidence="3">CL551</strain>
    </source>
</reference>
<evidence type="ECO:0000256" key="2">
    <source>
        <dbReference type="SAM" id="MobiDB-lite"/>
    </source>
</evidence>
<dbReference type="GO" id="GO:0045111">
    <property type="term" value="C:intermediate filament cytoskeleton"/>
    <property type="evidence" value="ECO:0007669"/>
    <property type="project" value="TreeGrafter"/>
</dbReference>
<feature type="region of interest" description="Disordered" evidence="2">
    <location>
        <begin position="26"/>
        <end position="49"/>
    </location>
</feature>
<dbReference type="InterPro" id="IPR026081">
    <property type="entry name" value="DISC1"/>
</dbReference>
<feature type="coiled-coil region" evidence="1">
    <location>
        <begin position="331"/>
        <end position="380"/>
    </location>
</feature>
<protein>
    <submittedName>
        <fullName evidence="3">16505_t:CDS:1</fullName>
    </submittedName>
</protein>
<dbReference type="EMBL" id="CAJVPV010008443">
    <property type="protein sequence ID" value="CAG8630711.1"/>
    <property type="molecule type" value="Genomic_DNA"/>
</dbReference>
<accession>A0A9N9D9C1</accession>
<evidence type="ECO:0000256" key="1">
    <source>
        <dbReference type="SAM" id="Coils"/>
    </source>
</evidence>
<dbReference type="PANTHER" id="PTHR14332:SF3">
    <property type="entry name" value="DISRUPTED IN SCHIZOPHRENIA 1 PROTEIN"/>
    <property type="match status" value="1"/>
</dbReference>
<keyword evidence="4" id="KW-1185">Reference proteome</keyword>
<dbReference type="GO" id="GO:0005815">
    <property type="term" value="C:microtubule organizing center"/>
    <property type="evidence" value="ECO:0007669"/>
    <property type="project" value="TreeGrafter"/>
</dbReference>
<feature type="coiled-coil region" evidence="1">
    <location>
        <begin position="420"/>
        <end position="587"/>
    </location>
</feature>
<feature type="compositionally biased region" description="Polar residues" evidence="2">
    <location>
        <begin position="26"/>
        <end position="39"/>
    </location>
</feature>
<proteinExistence type="predicted"/>
<sequence length="802" mass="92219">MNDSDFSPSAQKDEFFAEMTVKQVKPSQLRFSTTSSSPERSQHESPRLVNSMVATPSKSGQFSEISLESNVSPFDSSSNATTASAFGFIGNAESKRSDQVIRTNSISNTSPRGKNVALSTDTTLDQLSTGAFVVPNNGLPNQSFQSPSQIHPMSQHLSLNKTRRVVHKTNKVSLAELNIDTDTERSSLTSVNNGSSSIFSLLNSPPLSAKIRMENLEVELSRMEGEMHQIMDSQLKIFQKRNKIHEQLAESWGTLRLLEIEQSDALSSEDYIQADKVMHEVQETHNKIITLCRVLPGMEQALSKLRERQARNLKSQADISRSLEKELWKKKKEDEDAYKQYDADMENLRNIETKQINEMREQLERDRSEIVLELDLWNKNVADLNERMDERACDEKSERESLYKKREYIRVSCVSNSLWLSVVMAQIADLSKRIEQLRTEEESYNRKIGDVELKMEGIYNEFHVEREENSREKKELERKEREIEDKTRKVEESENNLHQRLNHYRQKQELAHSELSSLEQRIGEMVLVAKIHHEEAAEIEKLIENLRDRSQRDLDCDNVLSDLRRQIEESEGEVKRLTSKVMQDQQTYSTIQQDMTTIDTQIPALEEQKKLAVAGRDFKSAGRLAGRIKDLQSLREERVKFLESKRSSLERDQEDLKTSRQKLEELSSNLTEMEKKIGSELCEELQESLLQLRSRYDVISTAEFLIASGDPISSANQQNLNILKDLLQNEIQGLERRIQYIRMRFGLLETKIQSGHSVNELHDNAQEGSDSTTRLEELERRVQKAIGNNPGSLSVELHRKST</sequence>
<evidence type="ECO:0000313" key="3">
    <source>
        <dbReference type="EMBL" id="CAG8630711.1"/>
    </source>
</evidence>
<dbReference type="AlphaFoldDB" id="A0A9N9D9C1"/>
<organism evidence="3 4">
    <name type="scientific">Acaulospora morrowiae</name>
    <dbReference type="NCBI Taxonomy" id="94023"/>
    <lineage>
        <taxon>Eukaryota</taxon>
        <taxon>Fungi</taxon>
        <taxon>Fungi incertae sedis</taxon>
        <taxon>Mucoromycota</taxon>
        <taxon>Glomeromycotina</taxon>
        <taxon>Glomeromycetes</taxon>
        <taxon>Diversisporales</taxon>
        <taxon>Acaulosporaceae</taxon>
        <taxon>Acaulospora</taxon>
    </lineage>
</organism>
<dbReference type="OrthoDB" id="2416276at2759"/>
<feature type="coiled-coil region" evidence="1">
    <location>
        <begin position="717"/>
        <end position="744"/>
    </location>
</feature>
<gene>
    <name evidence="3" type="ORF">AMORRO_LOCUS9074</name>
</gene>
<dbReference type="GO" id="GO:0005874">
    <property type="term" value="C:microtubule"/>
    <property type="evidence" value="ECO:0007669"/>
    <property type="project" value="TreeGrafter"/>
</dbReference>
<name>A0A9N9D9C1_9GLOM</name>
<evidence type="ECO:0000313" key="4">
    <source>
        <dbReference type="Proteomes" id="UP000789342"/>
    </source>
</evidence>
<comment type="caution">
    <text evidence="3">The sequence shown here is derived from an EMBL/GenBank/DDBJ whole genome shotgun (WGS) entry which is preliminary data.</text>
</comment>
<keyword evidence="1" id="KW-0175">Coiled coil</keyword>
<feature type="coiled-coil region" evidence="1">
    <location>
        <begin position="639"/>
        <end position="683"/>
    </location>
</feature>
<dbReference type="PANTHER" id="PTHR14332">
    <property type="entry name" value="DISRUPTED IN SCHIZOPHRENIA 1 PROTEIN"/>
    <property type="match status" value="1"/>
</dbReference>
<dbReference type="Proteomes" id="UP000789342">
    <property type="component" value="Unassembled WGS sequence"/>
</dbReference>